<gene>
    <name evidence="2" type="ORF">CYNAS_LOCUS12223</name>
</gene>
<accession>A0AA36GY20</accession>
<protein>
    <submittedName>
        <fullName evidence="2">Uncharacterized protein</fullName>
    </submittedName>
</protein>
<proteinExistence type="predicted"/>
<feature type="coiled-coil region" evidence="1">
    <location>
        <begin position="89"/>
        <end position="123"/>
    </location>
</feature>
<keyword evidence="3" id="KW-1185">Reference proteome</keyword>
<name>A0AA36GY20_CYLNA</name>
<organism evidence="2 3">
    <name type="scientific">Cylicocyclus nassatus</name>
    <name type="common">Nematode worm</name>
    <dbReference type="NCBI Taxonomy" id="53992"/>
    <lineage>
        <taxon>Eukaryota</taxon>
        <taxon>Metazoa</taxon>
        <taxon>Ecdysozoa</taxon>
        <taxon>Nematoda</taxon>
        <taxon>Chromadorea</taxon>
        <taxon>Rhabditida</taxon>
        <taxon>Rhabditina</taxon>
        <taxon>Rhabditomorpha</taxon>
        <taxon>Strongyloidea</taxon>
        <taxon>Strongylidae</taxon>
        <taxon>Cylicocyclus</taxon>
    </lineage>
</organism>
<comment type="caution">
    <text evidence="2">The sequence shown here is derived from an EMBL/GenBank/DDBJ whole genome shotgun (WGS) entry which is preliminary data.</text>
</comment>
<dbReference type="AlphaFoldDB" id="A0AA36GY20"/>
<dbReference type="Proteomes" id="UP001176961">
    <property type="component" value="Unassembled WGS sequence"/>
</dbReference>
<evidence type="ECO:0000313" key="2">
    <source>
        <dbReference type="EMBL" id="CAJ0600240.1"/>
    </source>
</evidence>
<evidence type="ECO:0000313" key="3">
    <source>
        <dbReference type="Proteomes" id="UP001176961"/>
    </source>
</evidence>
<evidence type="ECO:0000256" key="1">
    <source>
        <dbReference type="SAM" id="Coils"/>
    </source>
</evidence>
<keyword evidence="1" id="KW-0175">Coiled coil</keyword>
<sequence length="180" mass="20989">MGLDSDNRAANCDHLKAAHAKLTSLLETCKRVMEEDRKCKNVSAREQLRHIGHFVRALDSSLYSSDINELFIYCDYFDEEFKSQVMETKVHLHEEIQQINQLIDELHENIMEERKRVGTLLREISELKASRRQHRTRTRNQVPVYACKEQPGPSGCSYWDIRLSCDIDNDGNSAFMILEE</sequence>
<dbReference type="EMBL" id="CATQJL010000223">
    <property type="protein sequence ID" value="CAJ0600240.1"/>
    <property type="molecule type" value="Genomic_DNA"/>
</dbReference>
<reference evidence="2" key="1">
    <citation type="submission" date="2023-07" db="EMBL/GenBank/DDBJ databases">
        <authorList>
            <consortium name="CYATHOMIX"/>
        </authorList>
    </citation>
    <scope>NUCLEOTIDE SEQUENCE</scope>
    <source>
        <strain evidence="2">N/A</strain>
    </source>
</reference>